<dbReference type="RefSeq" id="WP_339855098.1">
    <property type="nucleotide sequence ID" value="NZ_CAXAXR010000017.1"/>
</dbReference>
<dbReference type="AlphaFoldDB" id="A0A348WG46"/>
<organism evidence="2 3">
    <name type="scientific">Roseovarius nubinhibens</name>
    <dbReference type="NCBI Taxonomy" id="314263"/>
    <lineage>
        <taxon>Bacteria</taxon>
        <taxon>Pseudomonadati</taxon>
        <taxon>Pseudomonadota</taxon>
        <taxon>Alphaproteobacteria</taxon>
        <taxon>Rhodobacterales</taxon>
        <taxon>Roseobacteraceae</taxon>
        <taxon>Roseovarius</taxon>
    </lineage>
</organism>
<feature type="transmembrane region" description="Helical" evidence="1">
    <location>
        <begin position="66"/>
        <end position="86"/>
    </location>
</feature>
<reference evidence="2 3" key="1">
    <citation type="journal article" date="2018" name="Nat. Biotechnol.">
        <title>A standardized bacterial taxonomy based on genome phylogeny substantially revises the tree of life.</title>
        <authorList>
            <person name="Parks D.H."/>
            <person name="Chuvochina M."/>
            <person name="Waite D.W."/>
            <person name="Rinke C."/>
            <person name="Skarshewski A."/>
            <person name="Chaumeil P.A."/>
            <person name="Hugenholtz P."/>
        </authorList>
    </citation>
    <scope>NUCLEOTIDE SEQUENCE [LARGE SCALE GENOMIC DNA]</scope>
    <source>
        <strain evidence="2">UBA9169</strain>
    </source>
</reference>
<proteinExistence type="predicted"/>
<evidence type="ECO:0000256" key="1">
    <source>
        <dbReference type="SAM" id="Phobius"/>
    </source>
</evidence>
<dbReference type="Proteomes" id="UP000264719">
    <property type="component" value="Unassembled WGS sequence"/>
</dbReference>
<evidence type="ECO:0000313" key="3">
    <source>
        <dbReference type="Proteomes" id="UP000264719"/>
    </source>
</evidence>
<protein>
    <recommendedName>
        <fullName evidence="4">DUF4129 domain-containing protein</fullName>
    </recommendedName>
</protein>
<gene>
    <name evidence="2" type="ORF">DCS45_16775</name>
</gene>
<keyword evidence="1" id="KW-0812">Transmembrane</keyword>
<sequence length="222" mass="24291">MALPDDARAATAPRGETAERYLEAARAQRLETRAEYLSDLGSLTLTGDTRRIEPRRRDPGVKLEGGTGAVILVVVLLALLLLWLRFGGTGTLLSRTPKDKDGKTIDAPESWKIDADEAATDQQSLLAQLRAMPDRRAALVRLLRHVLLAAGTACETRFARSDTEREAFARLPGDWKYRGTLADILKAAELAHYGGREVSDDGFEEALSQGATILRLGEMRHG</sequence>
<name>A0A348WG46_9RHOB</name>
<evidence type="ECO:0008006" key="4">
    <source>
        <dbReference type="Google" id="ProtNLM"/>
    </source>
</evidence>
<accession>A0A348WG46</accession>
<keyword evidence="1" id="KW-0472">Membrane</keyword>
<keyword evidence="1" id="KW-1133">Transmembrane helix</keyword>
<comment type="caution">
    <text evidence="2">The sequence shown here is derived from an EMBL/GenBank/DDBJ whole genome shotgun (WGS) entry which is preliminary data.</text>
</comment>
<evidence type="ECO:0000313" key="2">
    <source>
        <dbReference type="EMBL" id="HAR53508.1"/>
    </source>
</evidence>
<dbReference type="EMBL" id="DMVW01000161">
    <property type="protein sequence ID" value="HAR53508.1"/>
    <property type="molecule type" value="Genomic_DNA"/>
</dbReference>